<evidence type="ECO:0000313" key="10">
    <source>
        <dbReference type="Proteomes" id="UP000321922"/>
    </source>
</evidence>
<dbReference type="InterPro" id="IPR002397">
    <property type="entry name" value="Cyt_P450_B"/>
</dbReference>
<name>A0A511QK62_9VIBR</name>
<dbReference type="CDD" id="cd11029">
    <property type="entry name" value="CYP107-like"/>
    <property type="match status" value="1"/>
</dbReference>
<dbReference type="PRINTS" id="PR00359">
    <property type="entry name" value="BP450"/>
</dbReference>
<dbReference type="GO" id="GO:0005506">
    <property type="term" value="F:iron ion binding"/>
    <property type="evidence" value="ECO:0007669"/>
    <property type="project" value="InterPro"/>
</dbReference>
<evidence type="ECO:0000256" key="7">
    <source>
        <dbReference type="ARBA" id="ARBA00023033"/>
    </source>
</evidence>
<evidence type="ECO:0000256" key="2">
    <source>
        <dbReference type="ARBA" id="ARBA00010617"/>
    </source>
</evidence>
<dbReference type="Proteomes" id="UP000321922">
    <property type="component" value="Unassembled WGS sequence"/>
</dbReference>
<gene>
    <name evidence="9" type="ORF">VSA01S_38250</name>
</gene>
<proteinExistence type="inferred from homology"/>
<keyword evidence="4 8" id="KW-0479">Metal-binding</keyword>
<dbReference type="InterPro" id="IPR017972">
    <property type="entry name" value="Cyt_P450_CS"/>
</dbReference>
<dbReference type="GO" id="GO:0016705">
    <property type="term" value="F:oxidoreductase activity, acting on paired donors, with incorporation or reduction of molecular oxygen"/>
    <property type="evidence" value="ECO:0007669"/>
    <property type="project" value="InterPro"/>
</dbReference>
<reference evidence="9 10" key="1">
    <citation type="submission" date="2019-07" db="EMBL/GenBank/DDBJ databases">
        <title>Whole genome shotgun sequence of Vibrio sagamiensis NBRC 104589.</title>
        <authorList>
            <person name="Hosoyama A."/>
            <person name="Uohara A."/>
            <person name="Ohji S."/>
            <person name="Ichikawa N."/>
        </authorList>
    </citation>
    <scope>NUCLEOTIDE SEQUENCE [LARGE SCALE GENOMIC DNA]</scope>
    <source>
        <strain evidence="9 10">NBRC 104589</strain>
    </source>
</reference>
<evidence type="ECO:0000256" key="5">
    <source>
        <dbReference type="ARBA" id="ARBA00023002"/>
    </source>
</evidence>
<dbReference type="Pfam" id="PF00067">
    <property type="entry name" value="p450"/>
    <property type="match status" value="1"/>
</dbReference>
<comment type="caution">
    <text evidence="9">The sequence shown here is derived from an EMBL/GenBank/DDBJ whole genome shotgun (WGS) entry which is preliminary data.</text>
</comment>
<keyword evidence="5 8" id="KW-0560">Oxidoreductase</keyword>
<evidence type="ECO:0000313" key="9">
    <source>
        <dbReference type="EMBL" id="GEM77713.1"/>
    </source>
</evidence>
<comment type="cofactor">
    <cofactor evidence="1">
        <name>heme</name>
        <dbReference type="ChEBI" id="CHEBI:30413"/>
    </cofactor>
</comment>
<dbReference type="PANTHER" id="PTHR46696:SF1">
    <property type="entry name" value="CYTOCHROME P450 YJIB-RELATED"/>
    <property type="match status" value="1"/>
</dbReference>
<keyword evidence="3 8" id="KW-0349">Heme</keyword>
<dbReference type="GO" id="GO:0020037">
    <property type="term" value="F:heme binding"/>
    <property type="evidence" value="ECO:0007669"/>
    <property type="project" value="InterPro"/>
</dbReference>
<dbReference type="InterPro" id="IPR001128">
    <property type="entry name" value="Cyt_P450"/>
</dbReference>
<dbReference type="PANTHER" id="PTHR46696">
    <property type="entry name" value="P450, PUTATIVE (EUROFUNG)-RELATED"/>
    <property type="match status" value="1"/>
</dbReference>
<dbReference type="InterPro" id="IPR036396">
    <property type="entry name" value="Cyt_P450_sf"/>
</dbReference>
<evidence type="ECO:0000256" key="3">
    <source>
        <dbReference type="ARBA" id="ARBA00022617"/>
    </source>
</evidence>
<evidence type="ECO:0000256" key="6">
    <source>
        <dbReference type="ARBA" id="ARBA00023004"/>
    </source>
</evidence>
<evidence type="ECO:0000256" key="4">
    <source>
        <dbReference type="ARBA" id="ARBA00022723"/>
    </source>
</evidence>
<dbReference type="PROSITE" id="PS00086">
    <property type="entry name" value="CYTOCHROME_P450"/>
    <property type="match status" value="1"/>
</dbReference>
<dbReference type="Gene3D" id="1.10.630.10">
    <property type="entry name" value="Cytochrome P450"/>
    <property type="match status" value="1"/>
</dbReference>
<keyword evidence="6 8" id="KW-0408">Iron</keyword>
<comment type="similarity">
    <text evidence="2 8">Belongs to the cytochrome P450 family.</text>
</comment>
<keyword evidence="7 8" id="KW-0503">Monooxygenase</keyword>
<evidence type="ECO:0000256" key="1">
    <source>
        <dbReference type="ARBA" id="ARBA00001971"/>
    </source>
</evidence>
<organism evidence="9 10">
    <name type="scientific">Vibrio sagamiensis NBRC 104589</name>
    <dbReference type="NCBI Taxonomy" id="1219064"/>
    <lineage>
        <taxon>Bacteria</taxon>
        <taxon>Pseudomonadati</taxon>
        <taxon>Pseudomonadota</taxon>
        <taxon>Gammaproteobacteria</taxon>
        <taxon>Vibrionales</taxon>
        <taxon>Vibrionaceae</taxon>
        <taxon>Vibrio</taxon>
    </lineage>
</organism>
<evidence type="ECO:0000256" key="8">
    <source>
        <dbReference type="RuleBase" id="RU000461"/>
    </source>
</evidence>
<sequence length="415" mass="46790">MEFKMNKKKPISLYNPAFHQNPYNSFQRLQEDGEIHYVKFPSGVCGWLVTGYDAAIKTLKHPKIGKNHKLGNAHWRSLAAIMPEPQHTQLQSHLLHQDPPRHTALRDLVMEAFSASRVERFRERVTLIAQRLLKPLKNAGECDLISDFASKLPLLVLSEVIGLSDKHRALFKPVWCKVVQPVGPNDKGRAEYIALLAELQSFIDSIIDESRGGDTERLIVRLVAAYDEKRISRDELTSMLFQLLVAGQEPVTNQIGNAMLALLQHPEQLTQLREGSTRIDRAITELLRYDGAFEISTWRFFPETTEWLGETIPAGDSVIVGLNAANRDSAQFGCPHQLDFTRERNKPLSFGYDHHHCPASSLARLELEVSIQAILAYLPNIQLACSEQELCWINAVLARGLLTLPVKYTTGESNS</sequence>
<dbReference type="EMBL" id="BJXJ01000098">
    <property type="protein sequence ID" value="GEM77713.1"/>
    <property type="molecule type" value="Genomic_DNA"/>
</dbReference>
<dbReference type="SUPFAM" id="SSF48264">
    <property type="entry name" value="Cytochrome P450"/>
    <property type="match status" value="1"/>
</dbReference>
<accession>A0A511QK62</accession>
<keyword evidence="10" id="KW-1185">Reference proteome</keyword>
<dbReference type="AlphaFoldDB" id="A0A511QK62"/>
<dbReference type="FunFam" id="1.10.630.10:FF:000018">
    <property type="entry name" value="Cytochrome P450 monooxygenase"/>
    <property type="match status" value="1"/>
</dbReference>
<protein>
    <submittedName>
        <fullName evidence="9">Cytochrome P450 hydroxylase</fullName>
    </submittedName>
</protein>
<dbReference type="GO" id="GO:0004497">
    <property type="term" value="F:monooxygenase activity"/>
    <property type="evidence" value="ECO:0007669"/>
    <property type="project" value="UniProtKB-KW"/>
</dbReference>